<dbReference type="Pfam" id="PF00488">
    <property type="entry name" value="MutS_V"/>
    <property type="match status" value="1"/>
</dbReference>
<accession>A0A317XW92</accession>
<evidence type="ECO:0000313" key="9">
    <source>
        <dbReference type="Proteomes" id="UP000246740"/>
    </source>
</evidence>
<evidence type="ECO:0000256" key="5">
    <source>
        <dbReference type="SAM" id="MobiDB-lite"/>
    </source>
</evidence>
<name>A0A317XW92_9BASI</name>
<dbReference type="GO" id="GO:0030983">
    <property type="term" value="F:mismatched DNA binding"/>
    <property type="evidence" value="ECO:0007669"/>
    <property type="project" value="InterPro"/>
</dbReference>
<dbReference type="SMART" id="SM00533">
    <property type="entry name" value="MUTSd"/>
    <property type="match status" value="1"/>
</dbReference>
<dbReference type="GO" id="GO:0005634">
    <property type="term" value="C:nucleus"/>
    <property type="evidence" value="ECO:0007669"/>
    <property type="project" value="TreeGrafter"/>
</dbReference>
<dbReference type="InterPro" id="IPR007696">
    <property type="entry name" value="DNA_mismatch_repair_MutS_core"/>
</dbReference>
<evidence type="ECO:0000256" key="3">
    <source>
        <dbReference type="ARBA" id="ARBA00022840"/>
    </source>
</evidence>
<organism evidence="8 9">
    <name type="scientific">Testicularia cyperi</name>
    <dbReference type="NCBI Taxonomy" id="1882483"/>
    <lineage>
        <taxon>Eukaryota</taxon>
        <taxon>Fungi</taxon>
        <taxon>Dikarya</taxon>
        <taxon>Basidiomycota</taxon>
        <taxon>Ustilaginomycotina</taxon>
        <taxon>Ustilaginomycetes</taxon>
        <taxon>Ustilaginales</taxon>
        <taxon>Anthracoideaceae</taxon>
        <taxon>Testicularia</taxon>
    </lineage>
</organism>
<dbReference type="InParanoid" id="A0A317XW92"/>
<keyword evidence="9" id="KW-1185">Reference proteome</keyword>
<evidence type="ECO:0000259" key="6">
    <source>
        <dbReference type="SMART" id="SM00533"/>
    </source>
</evidence>
<dbReference type="GO" id="GO:0005524">
    <property type="term" value="F:ATP binding"/>
    <property type="evidence" value="ECO:0007669"/>
    <property type="project" value="UniProtKB-KW"/>
</dbReference>
<evidence type="ECO:0000256" key="2">
    <source>
        <dbReference type="ARBA" id="ARBA00022741"/>
    </source>
</evidence>
<dbReference type="InterPro" id="IPR027417">
    <property type="entry name" value="P-loop_NTPase"/>
</dbReference>
<dbReference type="SUPFAM" id="SSF48334">
    <property type="entry name" value="DNA repair protein MutS, domain III"/>
    <property type="match status" value="1"/>
</dbReference>
<feature type="region of interest" description="Disordered" evidence="5">
    <location>
        <begin position="75"/>
        <end position="128"/>
    </location>
</feature>
<evidence type="ECO:0008006" key="10">
    <source>
        <dbReference type="Google" id="ProtNLM"/>
    </source>
</evidence>
<gene>
    <name evidence="8" type="ORF">BCV70DRAFT_153740</name>
</gene>
<dbReference type="AlphaFoldDB" id="A0A317XW92"/>
<feature type="domain" description="DNA mismatch repair proteins mutS family" evidence="7">
    <location>
        <begin position="648"/>
        <end position="843"/>
    </location>
</feature>
<dbReference type="SMART" id="SM00534">
    <property type="entry name" value="MUTSac"/>
    <property type="match status" value="1"/>
</dbReference>
<dbReference type="Proteomes" id="UP000246740">
    <property type="component" value="Unassembled WGS sequence"/>
</dbReference>
<comment type="similarity">
    <text evidence="1">Belongs to the DNA mismatch repair MutS family.</text>
</comment>
<keyword evidence="4" id="KW-0238">DNA-binding</keyword>
<dbReference type="EMBL" id="KZ819188">
    <property type="protein sequence ID" value="PWZ02545.1"/>
    <property type="molecule type" value="Genomic_DNA"/>
</dbReference>
<protein>
    <recommendedName>
        <fullName evidence="10">DNA mismatch repair proteins mutS family domain-containing protein</fullName>
    </recommendedName>
</protein>
<dbReference type="InterPro" id="IPR000432">
    <property type="entry name" value="DNA_mismatch_repair_MutS_C"/>
</dbReference>
<dbReference type="GO" id="GO:0006298">
    <property type="term" value="P:mismatch repair"/>
    <property type="evidence" value="ECO:0007669"/>
    <property type="project" value="InterPro"/>
</dbReference>
<evidence type="ECO:0000256" key="1">
    <source>
        <dbReference type="ARBA" id="ARBA00006271"/>
    </source>
</evidence>
<dbReference type="PANTHER" id="PTHR11361">
    <property type="entry name" value="DNA MISMATCH REPAIR PROTEIN MUTS FAMILY MEMBER"/>
    <property type="match status" value="1"/>
</dbReference>
<dbReference type="InterPro" id="IPR045076">
    <property type="entry name" value="MutS"/>
</dbReference>
<dbReference type="GO" id="GO:0051026">
    <property type="term" value="P:chiasma assembly"/>
    <property type="evidence" value="ECO:0007669"/>
    <property type="project" value="TreeGrafter"/>
</dbReference>
<feature type="compositionally biased region" description="Basic and acidic residues" evidence="5">
    <location>
        <begin position="96"/>
        <end position="106"/>
    </location>
</feature>
<dbReference type="STRING" id="1882483.A0A317XW92"/>
<dbReference type="Gene3D" id="3.40.50.300">
    <property type="entry name" value="P-loop containing nucleotide triphosphate hydrolases"/>
    <property type="match status" value="1"/>
</dbReference>
<proteinExistence type="inferred from homology"/>
<feature type="region of interest" description="Disordered" evidence="5">
    <location>
        <begin position="616"/>
        <end position="641"/>
    </location>
</feature>
<evidence type="ECO:0000313" key="8">
    <source>
        <dbReference type="EMBL" id="PWZ02545.1"/>
    </source>
</evidence>
<evidence type="ECO:0000256" key="4">
    <source>
        <dbReference type="ARBA" id="ARBA00023125"/>
    </source>
</evidence>
<sequence>MSNRAVSLDLQHAYEDSEYAADEIGQQRTALALEVHQGRFGCVVFSEEGRQLLVCEDRSFSRAVGTLLDTIITASSSTHEQNDQQEDGAEFSEPSEPAHAEDDARSKTTSLRAEGLHRQDSSDLVPHSSGSMLADGLVESLLSQFQPSLVIASSRCMGSLLSLLRKYAELHDSDLQIRSARDFQFSLGLQALKNCMAFRRIAPDDSDANHELYRDDETSLNDIIALEAVVTIPKSVLSISAVGPLLSCLRASWELGQILSVQSLSLDSFLFLDEDTLKGLSICSNDDHAFIHATVGREGFSMLGSLSLLRRWLLSPLAQKDAIMQRHDAVELLLRQESTPEVVDIRLRLTELANVPQHCYQLNMGVGSVFTWERLYKACTAILRVRALLGQMRLGRSELLLEVGFIRSYIKNRIGTERLVDFQHSKLEGKIAVRSGIDEHLDTLRANFAGLPDLLSRVAGEIRQGPAFADTRELHVVYFPQIGYLIVVPGGEVVDMLADPTLEQQFASERSVYLKNGRMVDMDQHMGDLASFIVDREIEILDALQTELLRCCPQLVKAHAALQELDCLLAFARAAVTYELKRPVLLDEPALDIKGCRHPLKALSDESFVPNDIQLRGGRGLSGSSDENAEGEDARSETDTANAKQGEHIVMVLTGANSSGKSCLLQQAALTVYLSQCGCFVPAAQAELGVFDKILTRMRQDESVASEGSSFTRELGRLNRAITLSTSKSLVLLDEVGRECRSDDGAGLFVASILEFLDRDKACPVVLATTHHLRAIMTHLSPELPIYRAHMQTVFLPTIDARNTLTYLYRLRPGFASTSHANHCALLCGVPESVVERANVIGMTGLHTWQNEQATRDEAVVRRLVELDLDDLSENQDVDVAQLVRWILTGNDDNNAT</sequence>
<dbReference type="Gene3D" id="1.10.1420.10">
    <property type="match status" value="2"/>
</dbReference>
<feature type="domain" description="DNA mismatch repair protein MutS core" evidence="6">
    <location>
        <begin position="297"/>
        <end position="604"/>
    </location>
</feature>
<dbReference type="SUPFAM" id="SSF52540">
    <property type="entry name" value="P-loop containing nucleoside triphosphate hydrolases"/>
    <property type="match status" value="1"/>
</dbReference>
<reference evidence="8 9" key="1">
    <citation type="journal article" date="2018" name="Mol. Biol. Evol.">
        <title>Broad Genomic Sampling Reveals a Smut Pathogenic Ancestry of the Fungal Clade Ustilaginomycotina.</title>
        <authorList>
            <person name="Kijpornyongpan T."/>
            <person name="Mondo S.J."/>
            <person name="Barry K."/>
            <person name="Sandor L."/>
            <person name="Lee J."/>
            <person name="Lipzen A."/>
            <person name="Pangilinan J."/>
            <person name="LaButti K."/>
            <person name="Hainaut M."/>
            <person name="Henrissat B."/>
            <person name="Grigoriev I.V."/>
            <person name="Spatafora J.W."/>
            <person name="Aime M.C."/>
        </authorList>
    </citation>
    <scope>NUCLEOTIDE SEQUENCE [LARGE SCALE GENOMIC DNA]</scope>
    <source>
        <strain evidence="8 9">MCA 3645</strain>
    </source>
</reference>
<dbReference type="GO" id="GO:0140664">
    <property type="term" value="F:ATP-dependent DNA damage sensor activity"/>
    <property type="evidence" value="ECO:0007669"/>
    <property type="project" value="InterPro"/>
</dbReference>
<evidence type="ECO:0000259" key="7">
    <source>
        <dbReference type="SMART" id="SM00534"/>
    </source>
</evidence>
<dbReference type="PANTHER" id="PTHR11361:SF20">
    <property type="entry name" value="MUTS PROTEIN HOMOLOG 5"/>
    <property type="match status" value="1"/>
</dbReference>
<keyword evidence="3" id="KW-0067">ATP-binding</keyword>
<keyword evidence="2" id="KW-0547">Nucleotide-binding</keyword>
<dbReference type="OrthoDB" id="29596at2759"/>
<dbReference type="Pfam" id="PF05192">
    <property type="entry name" value="MutS_III"/>
    <property type="match status" value="1"/>
</dbReference>
<dbReference type="InterPro" id="IPR036187">
    <property type="entry name" value="DNA_mismatch_repair_MutS_sf"/>
</dbReference>